<dbReference type="GO" id="GO:0051287">
    <property type="term" value="F:NAD binding"/>
    <property type="evidence" value="ECO:0007669"/>
    <property type="project" value="UniProtKB-UniRule"/>
</dbReference>
<accession>A0A953IAU7</accession>
<dbReference type="FunFam" id="1.20.1440.230:FF:000001">
    <property type="entry name" value="Mitochondrial NADH dehydrogenase flavoprotein 1"/>
    <property type="match status" value="1"/>
</dbReference>
<evidence type="ECO:0000256" key="7">
    <source>
        <dbReference type="ARBA" id="ARBA00022643"/>
    </source>
</evidence>
<dbReference type="SMART" id="SM00928">
    <property type="entry name" value="NADH_4Fe-4S"/>
    <property type="match status" value="1"/>
</dbReference>
<evidence type="ECO:0000256" key="11">
    <source>
        <dbReference type="ARBA" id="ARBA00023004"/>
    </source>
</evidence>
<dbReference type="InterPro" id="IPR001949">
    <property type="entry name" value="NADH-UbQ_OxRdtase_51kDa_CS"/>
</dbReference>
<keyword evidence="7 15" id="KW-0288">FMN</keyword>
<keyword evidence="6 15" id="KW-0285">Flavoprotein</keyword>
<dbReference type="NCBIfam" id="NF010120">
    <property type="entry name" value="PRK13596.1"/>
    <property type="match status" value="1"/>
</dbReference>
<evidence type="ECO:0000256" key="5">
    <source>
        <dbReference type="ARBA" id="ARBA00022485"/>
    </source>
</evidence>
<dbReference type="Proteomes" id="UP000732377">
    <property type="component" value="Unassembled WGS sequence"/>
</dbReference>
<dbReference type="AlphaFoldDB" id="A0A953IAU7"/>
<dbReference type="Gene3D" id="1.20.1440.230">
    <property type="entry name" value="NADH-ubiquinone oxidoreductase 51kDa subunit, iron-sulphur binding domain"/>
    <property type="match status" value="1"/>
</dbReference>
<keyword evidence="10" id="KW-1278">Translocase</keyword>
<comment type="cofactor">
    <cofactor evidence="2 15">
        <name>[4Fe-4S] cluster</name>
        <dbReference type="ChEBI" id="CHEBI:49883"/>
    </cofactor>
</comment>
<comment type="catalytic activity">
    <reaction evidence="14 15">
        <text>a quinone + NADH + 5 H(+)(in) = a quinol + NAD(+) + 4 H(+)(out)</text>
        <dbReference type="Rhea" id="RHEA:57888"/>
        <dbReference type="ChEBI" id="CHEBI:15378"/>
        <dbReference type="ChEBI" id="CHEBI:24646"/>
        <dbReference type="ChEBI" id="CHEBI:57540"/>
        <dbReference type="ChEBI" id="CHEBI:57945"/>
        <dbReference type="ChEBI" id="CHEBI:132124"/>
    </reaction>
</comment>
<comment type="similarity">
    <text evidence="3 15">Belongs to the complex I 51 kDa subunit family.</text>
</comment>
<keyword evidence="12 15" id="KW-0411">Iron-sulfur</keyword>
<dbReference type="Pfam" id="PF10589">
    <property type="entry name" value="NADH_4Fe-4S"/>
    <property type="match status" value="1"/>
</dbReference>
<name>A0A953IAU7_SYMTR</name>
<evidence type="ECO:0000256" key="3">
    <source>
        <dbReference type="ARBA" id="ARBA00007523"/>
    </source>
</evidence>
<evidence type="ECO:0000259" key="16">
    <source>
        <dbReference type="SMART" id="SM00928"/>
    </source>
</evidence>
<evidence type="ECO:0000256" key="10">
    <source>
        <dbReference type="ARBA" id="ARBA00022967"/>
    </source>
</evidence>
<comment type="cofactor">
    <cofactor evidence="1 15">
        <name>FMN</name>
        <dbReference type="ChEBI" id="CHEBI:58210"/>
    </cofactor>
</comment>
<dbReference type="Gene3D" id="3.10.20.600">
    <property type="match status" value="1"/>
</dbReference>
<dbReference type="InterPro" id="IPR037225">
    <property type="entry name" value="Nuo51_FMN-bd_sf"/>
</dbReference>
<dbReference type="PROSITE" id="PS00645">
    <property type="entry name" value="COMPLEX1_51K_2"/>
    <property type="match status" value="1"/>
</dbReference>
<dbReference type="SUPFAM" id="SSF142984">
    <property type="entry name" value="Nqo1 middle domain-like"/>
    <property type="match status" value="1"/>
</dbReference>
<protein>
    <recommendedName>
        <fullName evidence="4 15">NADH-quinone oxidoreductase subunit F</fullName>
        <ecNumber evidence="15">7.1.1.-</ecNumber>
    </recommendedName>
</protein>
<keyword evidence="17" id="KW-0560">Oxidoreductase</keyword>
<dbReference type="InterPro" id="IPR019575">
    <property type="entry name" value="Nuop51_4Fe4S-bd"/>
</dbReference>
<dbReference type="Pfam" id="PF10531">
    <property type="entry name" value="SLBB"/>
    <property type="match status" value="1"/>
</dbReference>
<evidence type="ECO:0000256" key="6">
    <source>
        <dbReference type="ARBA" id="ARBA00022630"/>
    </source>
</evidence>
<dbReference type="GO" id="GO:0046872">
    <property type="term" value="F:metal ion binding"/>
    <property type="evidence" value="ECO:0007669"/>
    <property type="project" value="UniProtKB-KW"/>
</dbReference>
<dbReference type="GO" id="GO:0051539">
    <property type="term" value="F:4 iron, 4 sulfur cluster binding"/>
    <property type="evidence" value="ECO:0007669"/>
    <property type="project" value="UniProtKB-UniRule"/>
</dbReference>
<feature type="domain" description="NADH-ubiquinone oxidoreductase 51kDa subunit iron-sulphur binding" evidence="16">
    <location>
        <begin position="330"/>
        <end position="375"/>
    </location>
</feature>
<evidence type="ECO:0000256" key="2">
    <source>
        <dbReference type="ARBA" id="ARBA00001966"/>
    </source>
</evidence>
<dbReference type="Gene3D" id="3.40.50.11540">
    <property type="entry name" value="NADH-ubiquinone oxidoreductase 51kDa subunit"/>
    <property type="match status" value="1"/>
</dbReference>
<dbReference type="FunFam" id="3.40.50.11540:FF:000001">
    <property type="entry name" value="NADH dehydrogenase [ubiquinone] flavoprotein 1, mitochondrial"/>
    <property type="match status" value="1"/>
</dbReference>
<keyword evidence="5 15" id="KW-0004">4Fe-4S</keyword>
<comment type="function">
    <text evidence="15">NDH-1 shuttles electrons from NADH, via FMN and iron-sulfur (Fe-S) centers, to quinones in the respiratory chain.</text>
</comment>
<dbReference type="PANTHER" id="PTHR43578">
    <property type="entry name" value="NADH-QUINONE OXIDOREDUCTASE SUBUNIT F"/>
    <property type="match status" value="1"/>
</dbReference>
<dbReference type="Gene3D" id="6.10.250.1450">
    <property type="match status" value="1"/>
</dbReference>
<keyword evidence="11 15" id="KW-0408">Iron</keyword>
<sequence>MIQFEPVLTKGIGKVDLTNIDVYEAQGGYQALRKALAMEPQAIVEEVKKANLRGRGGAGFPAGVKWGFLPNDGRPRYLTVNADESEPGTCNNRTLIYANPHQLIEGILITAYANRITQSFIYIRGEFKRGAEILMKAIEDARRKGYVGQNILGTGFSQEITVHRGASAYICGEESALLNSLEGRRGEPRVKPPFPAVVGLYGCPTIINNVETISNVPHIIKNGWEWYTKITANPDNPKSCGPKIFTVSGCVQRPGNYELPMGVKLRDVIEIAGGLRPGRKLKAVQPGGSSTPMLTPDHLDVPMDFESVAAAGSLLGTAAVIVYDDTVDLVDVALYWARFYSHESCGQCTPCREGTHWLERVFTRIKEGGGTEGDLKMIADMQTQMAGTTICVLSDAAVAFPASLLKLFPEELDRYINRVKEVRPA</sequence>
<keyword evidence="13 15" id="KW-0520">NAD</keyword>
<dbReference type="SUPFAM" id="SSF140490">
    <property type="entry name" value="Nqo1C-terminal domain-like"/>
    <property type="match status" value="1"/>
</dbReference>
<dbReference type="GO" id="GO:0016491">
    <property type="term" value="F:oxidoreductase activity"/>
    <property type="evidence" value="ECO:0007669"/>
    <property type="project" value="UniProtKB-KW"/>
</dbReference>
<dbReference type="Pfam" id="PF01512">
    <property type="entry name" value="Complex1_51K"/>
    <property type="match status" value="1"/>
</dbReference>
<evidence type="ECO:0000256" key="8">
    <source>
        <dbReference type="ARBA" id="ARBA00022719"/>
    </source>
</evidence>
<dbReference type="FunFam" id="3.10.20.600:FF:000003">
    <property type="entry name" value="NADH-quinone oxidoreductase subunit F"/>
    <property type="match status" value="1"/>
</dbReference>
<dbReference type="PANTHER" id="PTHR43578:SF3">
    <property type="entry name" value="NADH-QUINONE OXIDOREDUCTASE SUBUNIT F"/>
    <property type="match status" value="1"/>
</dbReference>
<dbReference type="GO" id="GO:0048038">
    <property type="term" value="F:quinone binding"/>
    <property type="evidence" value="ECO:0007669"/>
    <property type="project" value="UniProtKB-KW"/>
</dbReference>
<evidence type="ECO:0000313" key="18">
    <source>
        <dbReference type="Proteomes" id="UP000732377"/>
    </source>
</evidence>
<evidence type="ECO:0000313" key="17">
    <source>
        <dbReference type="EMBL" id="MBY6277289.1"/>
    </source>
</evidence>
<evidence type="ECO:0000256" key="1">
    <source>
        <dbReference type="ARBA" id="ARBA00001917"/>
    </source>
</evidence>
<evidence type="ECO:0000256" key="9">
    <source>
        <dbReference type="ARBA" id="ARBA00022723"/>
    </source>
</evidence>
<dbReference type="SUPFAM" id="SSF142019">
    <property type="entry name" value="Nqo1 FMN-binding domain-like"/>
    <property type="match status" value="1"/>
</dbReference>
<dbReference type="GO" id="GO:0010181">
    <property type="term" value="F:FMN binding"/>
    <property type="evidence" value="ECO:0007669"/>
    <property type="project" value="InterPro"/>
</dbReference>
<reference evidence="17" key="1">
    <citation type="submission" date="2017-11" db="EMBL/GenBank/DDBJ databases">
        <title>Three new genomes from thermophilic consortium.</title>
        <authorList>
            <person name="Quaggio R."/>
            <person name="Amgarten D."/>
            <person name="Setubal J.C."/>
        </authorList>
    </citation>
    <scope>NUCLEOTIDE SEQUENCE</scope>
    <source>
        <strain evidence="17">ZCTH01-B2</strain>
    </source>
</reference>
<dbReference type="GO" id="GO:0008137">
    <property type="term" value="F:NADH dehydrogenase (ubiquinone) activity"/>
    <property type="evidence" value="ECO:0007669"/>
    <property type="project" value="InterPro"/>
</dbReference>
<evidence type="ECO:0000256" key="4">
    <source>
        <dbReference type="ARBA" id="ARBA00019901"/>
    </source>
</evidence>
<evidence type="ECO:0000256" key="12">
    <source>
        <dbReference type="ARBA" id="ARBA00023014"/>
    </source>
</evidence>
<dbReference type="RefSeq" id="WP_273380459.1">
    <property type="nucleotide sequence ID" value="NZ_JACSIR010000021.1"/>
</dbReference>
<comment type="caution">
    <text evidence="17">The sequence shown here is derived from an EMBL/GenBank/DDBJ whole genome shotgun (WGS) entry which is preliminary data.</text>
</comment>
<keyword evidence="8 15" id="KW-0874">Quinone</keyword>
<evidence type="ECO:0000256" key="14">
    <source>
        <dbReference type="ARBA" id="ARBA00047712"/>
    </source>
</evidence>
<dbReference type="InterPro" id="IPR019554">
    <property type="entry name" value="Soluble_ligand-bd"/>
</dbReference>
<proteinExistence type="inferred from homology"/>
<keyword evidence="9 15" id="KW-0479">Metal-binding</keyword>
<dbReference type="InterPro" id="IPR011538">
    <property type="entry name" value="Nuo51_FMN-bd"/>
</dbReference>
<gene>
    <name evidence="17" type="ORF">CWE10_13940</name>
</gene>
<evidence type="ECO:0000256" key="15">
    <source>
        <dbReference type="RuleBase" id="RU364066"/>
    </source>
</evidence>
<dbReference type="NCBIfam" id="TIGR01959">
    <property type="entry name" value="nuoF_fam"/>
    <property type="match status" value="1"/>
</dbReference>
<evidence type="ECO:0000256" key="13">
    <source>
        <dbReference type="ARBA" id="ARBA00023027"/>
    </source>
</evidence>
<dbReference type="EC" id="7.1.1.-" evidence="15"/>
<organism evidence="17 18">
    <name type="scientific">Symbiobacterium thermophilum</name>
    <dbReference type="NCBI Taxonomy" id="2734"/>
    <lineage>
        <taxon>Bacteria</taxon>
        <taxon>Bacillati</taxon>
        <taxon>Bacillota</taxon>
        <taxon>Clostridia</taxon>
        <taxon>Eubacteriales</taxon>
        <taxon>Symbiobacteriaceae</taxon>
        <taxon>Symbiobacterium</taxon>
    </lineage>
</organism>
<dbReference type="InterPro" id="IPR011537">
    <property type="entry name" value="NADH-UbQ_OxRdtase_suF"/>
</dbReference>
<dbReference type="EMBL" id="PIUK01000158">
    <property type="protein sequence ID" value="MBY6277289.1"/>
    <property type="molecule type" value="Genomic_DNA"/>
</dbReference>
<dbReference type="InterPro" id="IPR037207">
    <property type="entry name" value="Nuop51_4Fe4S-bd_sf"/>
</dbReference>